<dbReference type="InterPro" id="IPR002624">
    <property type="entry name" value="DCK/DGK"/>
</dbReference>
<dbReference type="InterPro" id="IPR050566">
    <property type="entry name" value="Deoxyribonucleoside_kinase"/>
</dbReference>
<protein>
    <submittedName>
        <fullName evidence="5">Deoxynucleoside kinase</fullName>
    </submittedName>
</protein>
<dbReference type="RefSeq" id="WP_416085542.1">
    <property type="nucleotide sequence ID" value="NZ_JBNARP010000023.1"/>
</dbReference>
<dbReference type="PIRSF" id="PIRSF000705">
    <property type="entry name" value="DNK"/>
    <property type="match status" value="1"/>
</dbReference>
<dbReference type="GO" id="GO:0005524">
    <property type="term" value="F:ATP binding"/>
    <property type="evidence" value="ECO:0007669"/>
    <property type="project" value="UniProtKB-KW"/>
</dbReference>
<keyword evidence="5" id="KW-0808">Transferase</keyword>
<keyword evidence="5" id="KW-0418">Kinase</keyword>
<comment type="caution">
    <text evidence="5">The sequence shown here is derived from an EMBL/GenBank/DDBJ whole genome shotgun (WGS) entry which is preliminary data.</text>
</comment>
<dbReference type="GO" id="GO:0005737">
    <property type="term" value="C:cytoplasm"/>
    <property type="evidence" value="ECO:0007669"/>
    <property type="project" value="TreeGrafter"/>
</dbReference>
<dbReference type="Pfam" id="PF01712">
    <property type="entry name" value="dNK"/>
    <property type="match status" value="1"/>
</dbReference>
<name>A0A2J6X671_9BACT</name>
<reference evidence="6 7" key="1">
    <citation type="submission" date="2018-01" db="EMBL/GenBank/DDBJ databases">
        <title>Metagenomic assembled genomes from two thermal pools in the Uzon Caldera, Kamchatka, Russia.</title>
        <authorList>
            <person name="Wilkins L."/>
            <person name="Ettinger C."/>
        </authorList>
    </citation>
    <scope>NUCLEOTIDE SEQUENCE [LARGE SCALE GENOMIC DNA]</scope>
    <source>
        <strain evidence="5">ARK-10</strain>
        <strain evidence="4">ZAV-07</strain>
    </source>
</reference>
<dbReference type="SUPFAM" id="SSF52540">
    <property type="entry name" value="P-loop containing nucleoside triphosphate hydrolases"/>
    <property type="match status" value="1"/>
</dbReference>
<proteinExistence type="predicted"/>
<dbReference type="CDD" id="cd01673">
    <property type="entry name" value="dNK"/>
    <property type="match status" value="1"/>
</dbReference>
<keyword evidence="2" id="KW-0067">ATP-binding</keyword>
<dbReference type="Gene3D" id="3.40.50.300">
    <property type="entry name" value="P-loop containing nucleotide triphosphate hydrolases"/>
    <property type="match status" value="1"/>
</dbReference>
<dbReference type="PANTHER" id="PTHR10513">
    <property type="entry name" value="DEOXYNUCLEOSIDE KINASE"/>
    <property type="match status" value="1"/>
</dbReference>
<evidence type="ECO:0000256" key="2">
    <source>
        <dbReference type="PIRSR" id="PIRSR000705-3"/>
    </source>
</evidence>
<dbReference type="EMBL" id="PNIL01000001">
    <property type="protein sequence ID" value="PMP69072.1"/>
    <property type="molecule type" value="Genomic_DNA"/>
</dbReference>
<feature type="binding site" evidence="2">
    <location>
        <begin position="7"/>
        <end position="15"/>
    </location>
    <ligand>
        <name>ATP</name>
        <dbReference type="ChEBI" id="CHEBI:30616"/>
    </ligand>
</feature>
<accession>A0A2J6X671</accession>
<dbReference type="InterPro" id="IPR027417">
    <property type="entry name" value="P-loop_NTPase"/>
</dbReference>
<evidence type="ECO:0000313" key="5">
    <source>
        <dbReference type="EMBL" id="PMP82199.1"/>
    </source>
</evidence>
<keyword evidence="2" id="KW-0547">Nucleotide-binding</keyword>
<dbReference type="GO" id="GO:0019136">
    <property type="term" value="F:deoxynucleoside kinase activity"/>
    <property type="evidence" value="ECO:0007669"/>
    <property type="project" value="InterPro"/>
</dbReference>
<dbReference type="Proteomes" id="UP000237040">
    <property type="component" value="Unassembled WGS sequence"/>
</dbReference>
<evidence type="ECO:0000256" key="1">
    <source>
        <dbReference type="PIRSR" id="PIRSR000705-1"/>
    </source>
</evidence>
<evidence type="ECO:0000259" key="3">
    <source>
        <dbReference type="Pfam" id="PF01712"/>
    </source>
</evidence>
<evidence type="ECO:0000313" key="7">
    <source>
        <dbReference type="Proteomes" id="UP000237040"/>
    </source>
</evidence>
<feature type="domain" description="Deoxynucleoside kinase" evidence="3">
    <location>
        <begin position="3"/>
        <end position="191"/>
    </location>
</feature>
<dbReference type="Proteomes" id="UP000236910">
    <property type="component" value="Unassembled WGS sequence"/>
</dbReference>
<feature type="active site" description="Proton acceptor" evidence="1">
    <location>
        <position position="79"/>
    </location>
</feature>
<gene>
    <name evidence="5" type="ORF">C0175_04010</name>
    <name evidence="4" type="ORF">C0189_00070</name>
</gene>
<dbReference type="PANTHER" id="PTHR10513:SF35">
    <property type="entry name" value="DEOXYADENOSINE KINASE"/>
    <property type="match status" value="1"/>
</dbReference>
<organism evidence="5 6">
    <name type="scientific">Caldisericum exile</name>
    <dbReference type="NCBI Taxonomy" id="693075"/>
    <lineage>
        <taxon>Bacteria</taxon>
        <taxon>Pseudomonadati</taxon>
        <taxon>Caldisericota/Cryosericota group</taxon>
        <taxon>Caldisericota</taxon>
        <taxon>Caldisericia</taxon>
        <taxon>Caldisericales</taxon>
        <taxon>Caldisericaceae</taxon>
        <taxon>Caldisericum</taxon>
    </lineage>
</organism>
<dbReference type="EMBL" id="PNIX01000238">
    <property type="protein sequence ID" value="PMP82199.1"/>
    <property type="molecule type" value="Genomic_DNA"/>
</dbReference>
<sequence length="198" mass="23720">MYIVISGNIGAGKTSLAQIISEDLGFSVYFEDFHSNLFLKDYYQDMKRWAFATQINFLALRYEQIVHHMLLSKIPAVLDRSIYEDREVFAKSLYEEGLMTKEEWTVYDKLYNLMVTHLPTPNLLIYLEKTVDELLRNIAKRGRDFEKIPREYLESLDKRYKEFYANWHFPKIKITNDIYDNRKEIIERVKNALYNAVY</sequence>
<evidence type="ECO:0000313" key="4">
    <source>
        <dbReference type="EMBL" id="PMP69072.1"/>
    </source>
</evidence>
<dbReference type="AlphaFoldDB" id="A0A2J6X671"/>
<evidence type="ECO:0000313" key="6">
    <source>
        <dbReference type="Proteomes" id="UP000236910"/>
    </source>
</evidence>
<dbReference type="InterPro" id="IPR031314">
    <property type="entry name" value="DNK_dom"/>
</dbReference>